<evidence type="ECO:0000313" key="1">
    <source>
        <dbReference type="EMBL" id="MDT7832820.1"/>
    </source>
</evidence>
<reference evidence="1 2" key="1">
    <citation type="submission" date="2023-09" db="EMBL/GenBank/DDBJ databases">
        <title>Novel taxa isolated from Blanes Bay.</title>
        <authorList>
            <person name="Rey-Velasco X."/>
            <person name="Lucena T."/>
        </authorList>
    </citation>
    <scope>NUCLEOTIDE SEQUENCE [LARGE SCALE GENOMIC DNA]</scope>
    <source>
        <strain evidence="1 2">S356</strain>
    </source>
</reference>
<accession>A0ABU3LGF9</accession>
<keyword evidence="2" id="KW-1185">Reference proteome</keyword>
<sequence length="140" mass="16377">MKNLFFILLVFLASQYTASQEKEDIMLQIEVNVTKYDKGKIYLALYDDEEHYMKKTYMSSSEEVEDHKVTIIFKGLKKGEYAFSLFHDVNSNGKLDNNFFGIPKEPYGFSNHQKGRFGPPKFDKVKFTVKENTHQKVTIK</sequence>
<protein>
    <submittedName>
        <fullName evidence="1">DUF2141 domain-containing protein</fullName>
    </submittedName>
</protein>
<gene>
    <name evidence="1" type="ORF">RQM59_10550</name>
</gene>
<organism evidence="1 2">
    <name type="scientific">Asprobacillus argus</name>
    <dbReference type="NCBI Taxonomy" id="3076534"/>
    <lineage>
        <taxon>Bacteria</taxon>
        <taxon>Pseudomonadati</taxon>
        <taxon>Bacteroidota</taxon>
        <taxon>Flavobacteriia</taxon>
        <taxon>Flavobacteriales</taxon>
        <taxon>Flavobacteriaceae</taxon>
        <taxon>Asprobacillus</taxon>
    </lineage>
</organism>
<dbReference type="Proteomes" id="UP001257277">
    <property type="component" value="Unassembled WGS sequence"/>
</dbReference>
<name>A0ABU3LGF9_9FLAO</name>
<comment type="caution">
    <text evidence="1">The sequence shown here is derived from an EMBL/GenBank/DDBJ whole genome shotgun (WGS) entry which is preliminary data.</text>
</comment>
<dbReference type="InterPro" id="IPR018673">
    <property type="entry name" value="DUF2141"/>
</dbReference>
<dbReference type="RefSeq" id="WP_349242073.1">
    <property type="nucleotide sequence ID" value="NZ_JAVTTO010000004.1"/>
</dbReference>
<evidence type="ECO:0000313" key="2">
    <source>
        <dbReference type="Proteomes" id="UP001257277"/>
    </source>
</evidence>
<dbReference type="EMBL" id="JAVTTO010000004">
    <property type="protein sequence ID" value="MDT7832820.1"/>
    <property type="molecule type" value="Genomic_DNA"/>
</dbReference>
<proteinExistence type="predicted"/>
<dbReference type="Pfam" id="PF09912">
    <property type="entry name" value="DUF2141"/>
    <property type="match status" value="1"/>
</dbReference>